<evidence type="ECO:0000313" key="4">
    <source>
        <dbReference type="Proteomes" id="UP000679992"/>
    </source>
</evidence>
<dbReference type="RefSeq" id="WP_213656657.1">
    <property type="nucleotide sequence ID" value="NZ_BOSL01000026.1"/>
</dbReference>
<comment type="caution">
    <text evidence="3">The sequence shown here is derived from an EMBL/GenBank/DDBJ whole genome shotgun (WGS) entry which is preliminary data.</text>
</comment>
<keyword evidence="4" id="KW-1185">Reference proteome</keyword>
<dbReference type="InterPro" id="IPR021451">
    <property type="entry name" value="DUF3102"/>
</dbReference>
<gene>
    <name evidence="3" type="ORF">J42TS3_49410</name>
</gene>
<dbReference type="Pfam" id="PF11300">
    <property type="entry name" value="DUF3102"/>
    <property type="match status" value="1"/>
</dbReference>
<dbReference type="PROSITE" id="PS00326">
    <property type="entry name" value="TROPOMYOSIN"/>
    <property type="match status" value="1"/>
</dbReference>
<evidence type="ECO:0000256" key="1">
    <source>
        <dbReference type="ARBA" id="ARBA00023054"/>
    </source>
</evidence>
<evidence type="ECO:0000256" key="2">
    <source>
        <dbReference type="SAM" id="Coils"/>
    </source>
</evidence>
<dbReference type="InterPro" id="IPR000533">
    <property type="entry name" value="Tropomyosin"/>
</dbReference>
<name>A0ABQ4MIV4_9BACL</name>
<organism evidence="3 4">
    <name type="scientific">Paenibacillus vini</name>
    <dbReference type="NCBI Taxonomy" id="1476024"/>
    <lineage>
        <taxon>Bacteria</taxon>
        <taxon>Bacillati</taxon>
        <taxon>Bacillota</taxon>
        <taxon>Bacilli</taxon>
        <taxon>Bacillales</taxon>
        <taxon>Paenibacillaceae</taxon>
        <taxon>Paenibacillus</taxon>
    </lineage>
</organism>
<keyword evidence="1 2" id="KW-0175">Coiled coil</keyword>
<dbReference type="EMBL" id="BOSL01000026">
    <property type="protein sequence ID" value="GIP55906.1"/>
    <property type="molecule type" value="Genomic_DNA"/>
</dbReference>
<protein>
    <submittedName>
        <fullName evidence="3">Peptidase</fullName>
    </submittedName>
</protein>
<proteinExistence type="predicted"/>
<reference evidence="3 4" key="1">
    <citation type="submission" date="2021-03" db="EMBL/GenBank/DDBJ databases">
        <title>Antimicrobial resistance genes in bacteria isolated from Japanese honey, and their potential for conferring macrolide and lincosamide resistance in the American foulbrood pathogen Paenibacillus larvae.</title>
        <authorList>
            <person name="Okamoto M."/>
            <person name="Kumagai M."/>
            <person name="Kanamori H."/>
            <person name="Takamatsu D."/>
        </authorList>
    </citation>
    <scope>NUCLEOTIDE SEQUENCE [LARGE SCALE GENOMIC DNA]</scope>
    <source>
        <strain evidence="3 4">J42TS3</strain>
    </source>
</reference>
<sequence length="289" mass="32660">MNELQLSTDLQVITAEINSYKQIAGQSVFEIGKRLKHVKENDLAHGEFGKWAEEKLGFHVTTTSRMIAAYEQFGEISDVAKIGNANIFEMLTLPESIDRSEFIEQEHVIPSTGESKKVDDMTVKELREVKKSLKAAEQRAEDAEKKVGFLSDKLQEEMNKPREVVTKEVVPAKIQQELSEKDKLLQLAKSQLNSLQDELKAIKLNSTNDFDDEFADKKMKRLEREANIETLQLAVSIKQFLKDASLTAFQEGALAAASPNVKQRMFENVELLESFTKSIKSALQGRIQI</sequence>
<feature type="coiled-coil region" evidence="2">
    <location>
        <begin position="123"/>
        <end position="205"/>
    </location>
</feature>
<dbReference type="Proteomes" id="UP000679992">
    <property type="component" value="Unassembled WGS sequence"/>
</dbReference>
<evidence type="ECO:0000313" key="3">
    <source>
        <dbReference type="EMBL" id="GIP55906.1"/>
    </source>
</evidence>
<accession>A0ABQ4MIV4</accession>